<gene>
    <name evidence="3" type="ORF">CA85_47210</name>
</gene>
<protein>
    <submittedName>
        <fullName evidence="3">Uncharacterized protein</fullName>
    </submittedName>
</protein>
<evidence type="ECO:0000256" key="2">
    <source>
        <dbReference type="SAM" id="Phobius"/>
    </source>
</evidence>
<sequence length="64" mass="7005">MNPYQPACEVDEPDDPRPPDKRPPLSVIAAIVFSIISFYLLMIGSMVESFGVFVISMACQSVGK</sequence>
<keyword evidence="2" id="KW-0472">Membrane</keyword>
<dbReference type="EMBL" id="SJPK01000020">
    <property type="protein sequence ID" value="TWT55909.1"/>
    <property type="molecule type" value="Genomic_DNA"/>
</dbReference>
<name>A0A5C5WZZ9_9BACT</name>
<evidence type="ECO:0000313" key="3">
    <source>
        <dbReference type="EMBL" id="TWT55909.1"/>
    </source>
</evidence>
<accession>A0A5C5WZZ9</accession>
<keyword evidence="2" id="KW-0812">Transmembrane</keyword>
<feature type="region of interest" description="Disordered" evidence="1">
    <location>
        <begin position="1"/>
        <end position="22"/>
    </location>
</feature>
<proteinExistence type="predicted"/>
<organism evidence="3 4">
    <name type="scientific">Allorhodopirellula solitaria</name>
    <dbReference type="NCBI Taxonomy" id="2527987"/>
    <lineage>
        <taxon>Bacteria</taxon>
        <taxon>Pseudomonadati</taxon>
        <taxon>Planctomycetota</taxon>
        <taxon>Planctomycetia</taxon>
        <taxon>Pirellulales</taxon>
        <taxon>Pirellulaceae</taxon>
        <taxon>Allorhodopirellula</taxon>
    </lineage>
</organism>
<comment type="caution">
    <text evidence="3">The sequence shown here is derived from an EMBL/GenBank/DDBJ whole genome shotgun (WGS) entry which is preliminary data.</text>
</comment>
<reference evidence="3 4" key="1">
    <citation type="submission" date="2019-02" db="EMBL/GenBank/DDBJ databases">
        <title>Deep-cultivation of Planctomycetes and their phenomic and genomic characterization uncovers novel biology.</title>
        <authorList>
            <person name="Wiegand S."/>
            <person name="Jogler M."/>
            <person name="Boedeker C."/>
            <person name="Pinto D."/>
            <person name="Vollmers J."/>
            <person name="Rivas-Marin E."/>
            <person name="Kohn T."/>
            <person name="Peeters S.H."/>
            <person name="Heuer A."/>
            <person name="Rast P."/>
            <person name="Oberbeckmann S."/>
            <person name="Bunk B."/>
            <person name="Jeske O."/>
            <person name="Meyerdierks A."/>
            <person name="Storesund J.E."/>
            <person name="Kallscheuer N."/>
            <person name="Luecker S."/>
            <person name="Lage O.M."/>
            <person name="Pohl T."/>
            <person name="Merkel B.J."/>
            <person name="Hornburger P."/>
            <person name="Mueller R.-W."/>
            <person name="Bruemmer F."/>
            <person name="Labrenz M."/>
            <person name="Spormann A.M."/>
            <person name="Op Den Camp H."/>
            <person name="Overmann J."/>
            <person name="Amann R."/>
            <person name="Jetten M.S.M."/>
            <person name="Mascher T."/>
            <person name="Medema M.H."/>
            <person name="Devos D.P."/>
            <person name="Kaster A.-K."/>
            <person name="Ovreas L."/>
            <person name="Rohde M."/>
            <person name="Galperin M.Y."/>
            <person name="Jogler C."/>
        </authorList>
    </citation>
    <scope>NUCLEOTIDE SEQUENCE [LARGE SCALE GENOMIC DNA]</scope>
    <source>
        <strain evidence="3 4">CA85</strain>
    </source>
</reference>
<dbReference type="AlphaFoldDB" id="A0A5C5WZZ9"/>
<dbReference type="Proteomes" id="UP000318053">
    <property type="component" value="Unassembled WGS sequence"/>
</dbReference>
<feature type="transmembrane region" description="Helical" evidence="2">
    <location>
        <begin position="25"/>
        <end position="47"/>
    </location>
</feature>
<evidence type="ECO:0000313" key="4">
    <source>
        <dbReference type="Proteomes" id="UP000318053"/>
    </source>
</evidence>
<keyword evidence="2" id="KW-1133">Transmembrane helix</keyword>
<evidence type="ECO:0000256" key="1">
    <source>
        <dbReference type="SAM" id="MobiDB-lite"/>
    </source>
</evidence>
<keyword evidence="4" id="KW-1185">Reference proteome</keyword>